<evidence type="ECO:0000256" key="5">
    <source>
        <dbReference type="SAM" id="MobiDB-lite"/>
    </source>
</evidence>
<evidence type="ECO:0000256" key="4">
    <source>
        <dbReference type="ARBA" id="ARBA00022833"/>
    </source>
</evidence>
<feature type="compositionally biased region" description="Basic and acidic residues" evidence="5">
    <location>
        <begin position="25"/>
        <end position="38"/>
    </location>
</feature>
<comment type="caution">
    <text evidence="7">The sequence shown here is derived from an EMBL/GenBank/DDBJ whole genome shotgun (WGS) entry which is preliminary data.</text>
</comment>
<feature type="compositionally biased region" description="Polar residues" evidence="5">
    <location>
        <begin position="39"/>
        <end position="55"/>
    </location>
</feature>
<keyword evidence="4" id="KW-0862">Zinc</keyword>
<dbReference type="PROSITE" id="PS00028">
    <property type="entry name" value="ZINC_FINGER_C2H2_1"/>
    <property type="match status" value="1"/>
</dbReference>
<sequence length="562" mass="63897">MGKDLDTSCIVCGFPATSSFDEDTSIGKHDKDNDENGSRTDSNTNNNADGTPSSSSILLPFEGDSAIQKELQSFFILKTILKLPNDALCNYVSKDAGKPNSQPWAHLCVPCGHLVTQFYETLKQFKKFERKLGRIEAELQSRKDKRTIDSIVEEIPTETEESHEGSCQELVDNYDNDSYQMCLDIVKSELECELENLGDDDEVESRIELENFLELNEENDQYSEGNLNDELPSFSAPLFLISDSFFEETNSETPTTSNHNPEFIEATIQLPSRPRGPRRKGDTTVYAECSAPKKRKLTPKPTKVLLNMKPKPKSYQCPKCPYRVGGHTSYKKHLKTCHGRDSFATPCSDCGVYFYKLSSHQEYCTSASTIQRNVAHEKQRIIKGKRRCVQNSHPKYLSFLRRNGNNILWIFKCRLCPFETLHLERIETHVQIHEEGSGAIACGKCGWFLLPQWMEAHSNVNHPPPPEPRPSTMDIAVEKKIPTIYKCIQCPYQSKVKGGFENHIKLHEEGTATVVCEVCGICVRQNWLESHSVNSKIHRRCLRDSFSKRKVLKENLSIRQLS</sequence>
<accession>A0ABP1RV73</accession>
<evidence type="ECO:0000256" key="1">
    <source>
        <dbReference type="ARBA" id="ARBA00022723"/>
    </source>
</evidence>
<dbReference type="InterPro" id="IPR050688">
    <property type="entry name" value="Zinc_finger/UBP_domain"/>
</dbReference>
<dbReference type="PANTHER" id="PTHR24403:SF67">
    <property type="entry name" value="FI01116P-RELATED"/>
    <property type="match status" value="1"/>
</dbReference>
<protein>
    <recommendedName>
        <fullName evidence="6">C2H2-type domain-containing protein</fullName>
    </recommendedName>
</protein>
<feature type="region of interest" description="Disordered" evidence="5">
    <location>
        <begin position="22"/>
        <end position="55"/>
    </location>
</feature>
<evidence type="ECO:0000256" key="2">
    <source>
        <dbReference type="ARBA" id="ARBA00022737"/>
    </source>
</evidence>
<evidence type="ECO:0000259" key="6">
    <source>
        <dbReference type="PROSITE" id="PS00028"/>
    </source>
</evidence>
<evidence type="ECO:0000256" key="3">
    <source>
        <dbReference type="ARBA" id="ARBA00022771"/>
    </source>
</evidence>
<feature type="domain" description="C2H2-type" evidence="6">
    <location>
        <begin position="317"/>
        <end position="338"/>
    </location>
</feature>
<name>A0ABP1RV73_9HEXA</name>
<organism evidence="7 8">
    <name type="scientific">Orchesella dallaii</name>
    <dbReference type="NCBI Taxonomy" id="48710"/>
    <lineage>
        <taxon>Eukaryota</taxon>
        <taxon>Metazoa</taxon>
        <taxon>Ecdysozoa</taxon>
        <taxon>Arthropoda</taxon>
        <taxon>Hexapoda</taxon>
        <taxon>Collembola</taxon>
        <taxon>Entomobryomorpha</taxon>
        <taxon>Entomobryoidea</taxon>
        <taxon>Orchesellidae</taxon>
        <taxon>Orchesellinae</taxon>
        <taxon>Orchesella</taxon>
    </lineage>
</organism>
<keyword evidence="3" id="KW-0863">Zinc-finger</keyword>
<evidence type="ECO:0000313" key="8">
    <source>
        <dbReference type="Proteomes" id="UP001642540"/>
    </source>
</evidence>
<dbReference type="PANTHER" id="PTHR24403">
    <property type="entry name" value="ZINC FINGER PROTEIN"/>
    <property type="match status" value="1"/>
</dbReference>
<keyword evidence="1" id="KW-0479">Metal-binding</keyword>
<dbReference type="Proteomes" id="UP001642540">
    <property type="component" value="Unassembled WGS sequence"/>
</dbReference>
<keyword evidence="8" id="KW-1185">Reference proteome</keyword>
<keyword evidence="2" id="KW-0677">Repeat</keyword>
<proteinExistence type="predicted"/>
<dbReference type="EMBL" id="CAXLJM020000111">
    <property type="protein sequence ID" value="CAL8136261.1"/>
    <property type="molecule type" value="Genomic_DNA"/>
</dbReference>
<dbReference type="InterPro" id="IPR013087">
    <property type="entry name" value="Znf_C2H2_type"/>
</dbReference>
<evidence type="ECO:0000313" key="7">
    <source>
        <dbReference type="EMBL" id="CAL8136261.1"/>
    </source>
</evidence>
<gene>
    <name evidence="7" type="ORF">ODALV1_LOCUS26361</name>
</gene>
<reference evidence="7 8" key="1">
    <citation type="submission" date="2024-08" db="EMBL/GenBank/DDBJ databases">
        <authorList>
            <person name="Cucini C."/>
            <person name="Frati F."/>
        </authorList>
    </citation>
    <scope>NUCLEOTIDE SEQUENCE [LARGE SCALE GENOMIC DNA]</scope>
</reference>
<dbReference type="SMART" id="SM00355">
    <property type="entry name" value="ZnF_C2H2"/>
    <property type="match status" value="4"/>
</dbReference>